<evidence type="ECO:0000313" key="3">
    <source>
        <dbReference type="Ensembl" id="ENSORLP00000029216.1"/>
    </source>
</evidence>
<feature type="region of interest" description="Disordered" evidence="1">
    <location>
        <begin position="1"/>
        <end position="30"/>
    </location>
</feature>
<keyword evidence="4" id="KW-1185">Reference proteome</keyword>
<dbReference type="GO" id="GO:0005737">
    <property type="term" value="C:cytoplasm"/>
    <property type="evidence" value="ECO:0000318"/>
    <property type="project" value="GO_Central"/>
</dbReference>
<evidence type="ECO:0000256" key="1">
    <source>
        <dbReference type="SAM" id="MobiDB-lite"/>
    </source>
</evidence>
<reference evidence="3" key="3">
    <citation type="submission" date="2025-09" db="UniProtKB">
        <authorList>
            <consortium name="Ensembl"/>
        </authorList>
    </citation>
    <scope>IDENTIFICATION</scope>
    <source>
        <strain evidence="3">Hd-rR</strain>
    </source>
</reference>
<organism evidence="3 4">
    <name type="scientific">Oryzias latipes</name>
    <name type="common">Japanese rice fish</name>
    <name type="synonym">Japanese killifish</name>
    <dbReference type="NCBI Taxonomy" id="8090"/>
    <lineage>
        <taxon>Eukaryota</taxon>
        <taxon>Metazoa</taxon>
        <taxon>Chordata</taxon>
        <taxon>Craniata</taxon>
        <taxon>Vertebrata</taxon>
        <taxon>Euteleostomi</taxon>
        <taxon>Actinopterygii</taxon>
        <taxon>Neopterygii</taxon>
        <taxon>Teleostei</taxon>
        <taxon>Neoteleostei</taxon>
        <taxon>Acanthomorphata</taxon>
        <taxon>Ovalentaria</taxon>
        <taxon>Atherinomorphae</taxon>
        <taxon>Beloniformes</taxon>
        <taxon>Adrianichthyidae</taxon>
        <taxon>Oryziinae</taxon>
        <taxon>Oryzias</taxon>
    </lineage>
</organism>
<dbReference type="InParanoid" id="A0A3B3HBJ6"/>
<dbReference type="AlphaFoldDB" id="A0A3B3HBJ6"/>
<dbReference type="SMART" id="SM00589">
    <property type="entry name" value="PRY"/>
    <property type="match status" value="1"/>
</dbReference>
<evidence type="ECO:0000259" key="2">
    <source>
        <dbReference type="PROSITE" id="PS50188"/>
    </source>
</evidence>
<protein>
    <recommendedName>
        <fullName evidence="2">B30.2/SPRY domain-containing protein</fullName>
    </recommendedName>
</protein>
<dbReference type="PROSITE" id="PS50188">
    <property type="entry name" value="B302_SPRY"/>
    <property type="match status" value="1"/>
</dbReference>
<dbReference type="Pfam" id="PF00622">
    <property type="entry name" value="SPRY"/>
    <property type="match status" value="1"/>
</dbReference>
<dbReference type="SMART" id="SM00449">
    <property type="entry name" value="SPRY"/>
    <property type="match status" value="1"/>
</dbReference>
<dbReference type="PANTHER" id="PTHR24103">
    <property type="entry name" value="E3 UBIQUITIN-PROTEIN LIGASE TRIM"/>
    <property type="match status" value="1"/>
</dbReference>
<dbReference type="InterPro" id="IPR003879">
    <property type="entry name" value="Butyrophylin_SPRY"/>
</dbReference>
<dbReference type="Bgee" id="ENSORLG00000025504">
    <property type="expression patterns" value="Expressed in pharyngeal gill and 6 other cell types or tissues"/>
</dbReference>
<dbReference type="STRING" id="8090.ENSORLP00000029216"/>
<feature type="domain" description="B30.2/SPRY" evidence="2">
    <location>
        <begin position="58"/>
        <end position="236"/>
    </location>
</feature>
<name>A0A3B3HBJ6_ORYLA</name>
<dbReference type="Pfam" id="PF13765">
    <property type="entry name" value="PRY"/>
    <property type="match status" value="1"/>
</dbReference>
<reference evidence="3" key="2">
    <citation type="submission" date="2025-08" db="UniProtKB">
        <authorList>
            <consortium name="Ensembl"/>
        </authorList>
    </citation>
    <scope>IDENTIFICATION</scope>
    <source>
        <strain evidence="3">Hd-rR</strain>
    </source>
</reference>
<proteinExistence type="predicted"/>
<dbReference type="PRINTS" id="PR01407">
    <property type="entry name" value="BUTYPHLNCDUF"/>
</dbReference>
<dbReference type="InterPro" id="IPR003877">
    <property type="entry name" value="SPRY_dom"/>
</dbReference>
<dbReference type="GO" id="GO:0061630">
    <property type="term" value="F:ubiquitin protein ligase activity"/>
    <property type="evidence" value="ECO:0000318"/>
    <property type="project" value="GO_Central"/>
</dbReference>
<dbReference type="InterPro" id="IPR006574">
    <property type="entry name" value="PRY"/>
</dbReference>
<dbReference type="Proteomes" id="UP000001038">
    <property type="component" value="Chromosome 9"/>
</dbReference>
<accession>A0A3B3HBJ6</accession>
<dbReference type="InterPro" id="IPR001870">
    <property type="entry name" value="B30.2/SPRY"/>
</dbReference>
<dbReference type="InterPro" id="IPR013320">
    <property type="entry name" value="ConA-like_dom_sf"/>
</dbReference>
<dbReference type="InterPro" id="IPR050143">
    <property type="entry name" value="TRIM/RBCC"/>
</dbReference>
<dbReference type="InterPro" id="IPR043136">
    <property type="entry name" value="B30.2/SPRY_sf"/>
</dbReference>
<evidence type="ECO:0000313" key="4">
    <source>
        <dbReference type="Proteomes" id="UP000001038"/>
    </source>
</evidence>
<dbReference type="Ensembl" id="ENSORLT00000032613.1">
    <property type="protein sequence ID" value="ENSORLP00000029216.1"/>
    <property type="gene ID" value="ENSORLG00000025504.1"/>
</dbReference>
<reference evidence="3 4" key="1">
    <citation type="journal article" date="2007" name="Nature">
        <title>The medaka draft genome and insights into vertebrate genome evolution.</title>
        <authorList>
            <person name="Kasahara M."/>
            <person name="Naruse K."/>
            <person name="Sasaki S."/>
            <person name="Nakatani Y."/>
            <person name="Qu W."/>
            <person name="Ahsan B."/>
            <person name="Yamada T."/>
            <person name="Nagayasu Y."/>
            <person name="Doi K."/>
            <person name="Kasai Y."/>
            <person name="Jindo T."/>
            <person name="Kobayashi D."/>
            <person name="Shimada A."/>
            <person name="Toyoda A."/>
            <person name="Kuroki Y."/>
            <person name="Fujiyama A."/>
            <person name="Sasaki T."/>
            <person name="Shimizu A."/>
            <person name="Asakawa S."/>
            <person name="Shimizu N."/>
            <person name="Hashimoto S."/>
            <person name="Yang J."/>
            <person name="Lee Y."/>
            <person name="Matsushima K."/>
            <person name="Sugano S."/>
            <person name="Sakaizumi M."/>
            <person name="Narita T."/>
            <person name="Ohishi K."/>
            <person name="Haga S."/>
            <person name="Ohta F."/>
            <person name="Nomoto H."/>
            <person name="Nogata K."/>
            <person name="Morishita T."/>
            <person name="Endo T."/>
            <person name="Shin-I T."/>
            <person name="Takeda H."/>
            <person name="Morishita S."/>
            <person name="Kohara Y."/>
        </authorList>
    </citation>
    <scope>NUCLEOTIDE SEQUENCE [LARGE SCALE GENOMIC DNA]</scope>
    <source>
        <strain evidence="3 4">Hd-rR</strain>
    </source>
</reference>
<dbReference type="SUPFAM" id="SSF49899">
    <property type="entry name" value="Concanavalin A-like lectins/glucanases"/>
    <property type="match status" value="1"/>
</dbReference>
<dbReference type="Gene3D" id="2.60.120.920">
    <property type="match status" value="1"/>
</dbReference>
<dbReference type="GeneTree" id="ENSGT00970000193390"/>
<sequence>MFSAHLPRWHPDQIPGPPTRPDPSAGEGTEALPPVLCRFLLAASRQEGTQKRKELKSVGGSKSLIWEKMKEKVHFSPVLLDPNTANRWLHLSGDLTGVRNGETPQQLPDNPERHMKYSNVFGSEGFSSGRHGWEVEVGDHPHWNIGVAKESVNRRDECSASPKYGIWCLVHREGKYTNGDGQTVTLTTILRRIRVQLDYDGEEVTFSDAEDKADVYTHRDTFTEKLFPYFLKITNH</sequence>
<dbReference type="GO" id="GO:0045087">
    <property type="term" value="P:innate immune response"/>
    <property type="evidence" value="ECO:0000318"/>
    <property type="project" value="GO_Central"/>
</dbReference>